<protein>
    <submittedName>
        <fullName evidence="3">Uncharacterized protein</fullName>
    </submittedName>
</protein>
<dbReference type="Proteomes" id="UP000236416">
    <property type="component" value="Unassembled WGS sequence"/>
</dbReference>
<reference evidence="3 4" key="1">
    <citation type="submission" date="2018-01" db="EMBL/GenBank/DDBJ databases">
        <title>Genomic Sequence of Chromobacterium MWU13-2610 from wild cranberry bogs within the Cape Cod National Seashore.</title>
        <authorList>
            <person name="O'Hara-Hanley K."/>
            <person name="Soby S."/>
            <person name="Harrison A."/>
        </authorList>
    </citation>
    <scope>NUCLEOTIDE SEQUENCE [LARGE SCALE GENOMIC DNA]</scope>
    <source>
        <strain evidence="3 4">MWU13-2610</strain>
    </source>
</reference>
<feature type="transmembrane region" description="Helical" evidence="2">
    <location>
        <begin position="157"/>
        <end position="175"/>
    </location>
</feature>
<accession>A0A2K4MTT9</accession>
<name>A0A2K4MTT9_9NEIS</name>
<dbReference type="EMBL" id="PPTF01000013">
    <property type="protein sequence ID" value="POB00186.1"/>
    <property type="molecule type" value="Genomic_DNA"/>
</dbReference>
<evidence type="ECO:0000256" key="2">
    <source>
        <dbReference type="SAM" id="Phobius"/>
    </source>
</evidence>
<evidence type="ECO:0000313" key="3">
    <source>
        <dbReference type="EMBL" id="POB00186.1"/>
    </source>
</evidence>
<sequence length="176" mass="20484">MNAERLPTIEITIPDIFKFTIPEEQATDKDIEEYFKRVKRIIESDKGFLKAMAISNPSSIEYLEDLVEEQQNIIKTKEKEIQQLNNKIELLTNETLTQNAAYQSLENKISTQSNLYQKIKSENENLSSNLLEKMTTFQKTESQLQGEIGQLKNERKLLLITLSLLFTFTILVIYFL</sequence>
<keyword evidence="2" id="KW-1133">Transmembrane helix</keyword>
<keyword evidence="2" id="KW-0472">Membrane</keyword>
<comment type="caution">
    <text evidence="3">The sequence shown here is derived from an EMBL/GenBank/DDBJ whole genome shotgun (WGS) entry which is preliminary data.</text>
</comment>
<proteinExistence type="predicted"/>
<keyword evidence="1" id="KW-0175">Coiled coil</keyword>
<keyword evidence="4" id="KW-1185">Reference proteome</keyword>
<feature type="coiled-coil region" evidence="1">
    <location>
        <begin position="60"/>
        <end position="122"/>
    </location>
</feature>
<organism evidence="3 4">
    <name type="scientific">Chromobacterium sinusclupearum</name>
    <dbReference type="NCBI Taxonomy" id="2077146"/>
    <lineage>
        <taxon>Bacteria</taxon>
        <taxon>Pseudomonadati</taxon>
        <taxon>Pseudomonadota</taxon>
        <taxon>Betaproteobacteria</taxon>
        <taxon>Neisseriales</taxon>
        <taxon>Chromobacteriaceae</taxon>
        <taxon>Chromobacterium</taxon>
    </lineage>
</organism>
<keyword evidence="2" id="KW-0812">Transmembrane</keyword>
<gene>
    <name evidence="3" type="ORF">C2134_03050</name>
</gene>
<evidence type="ECO:0000313" key="4">
    <source>
        <dbReference type="Proteomes" id="UP000236416"/>
    </source>
</evidence>
<evidence type="ECO:0000256" key="1">
    <source>
        <dbReference type="SAM" id="Coils"/>
    </source>
</evidence>
<dbReference type="AlphaFoldDB" id="A0A2K4MTT9"/>